<dbReference type="RefSeq" id="WP_156648635.1">
    <property type="nucleotide sequence ID" value="NZ_JQAR01000007.1"/>
</dbReference>
<gene>
    <name evidence="2" type="ORF">IV36_GL002227</name>
</gene>
<dbReference type="EMBL" id="JQAR01000007">
    <property type="protein sequence ID" value="KRN30467.1"/>
    <property type="molecule type" value="Genomic_DNA"/>
</dbReference>
<dbReference type="AlphaFoldDB" id="A0A0R2FPK1"/>
<evidence type="ECO:0000313" key="2">
    <source>
        <dbReference type="EMBL" id="KRN30467.1"/>
    </source>
</evidence>
<comment type="caution">
    <text evidence="2">The sequence shown here is derived from an EMBL/GenBank/DDBJ whole genome shotgun (WGS) entry which is preliminary data.</text>
</comment>
<feature type="transmembrane region" description="Helical" evidence="1">
    <location>
        <begin position="34"/>
        <end position="60"/>
    </location>
</feature>
<evidence type="ECO:0000313" key="3">
    <source>
        <dbReference type="Proteomes" id="UP000051727"/>
    </source>
</evidence>
<keyword evidence="1" id="KW-0812">Transmembrane</keyword>
<protein>
    <submittedName>
        <fullName evidence="2">Uncharacterized protein</fullName>
    </submittedName>
</protein>
<sequence>MKTFRIASTAVTVLFSSFFMYNALVLFVRYGSLIQGLLMLIAGILVGQLFFLNCYNLFGYERSTSSNSSAESVWRHIYRSNYLVAFSYGLASTGGVIYLYRYFPAMFMFGILTPFILFLFLIIYAYWKRNRLNKFDPFGRVFETLEVEELRPNKIKSHEILNQFIKKRFQNQLILFVNMNLIIFVVYFSIYFNKYSSLLIYLLLIWEVTAIISYLVLNIRETIRVRQHIYDGEYAEIILFLKNIYSIPKDKVVRSKAFEQYLIYALYLDNQYKQCLRVLEGAVFQSAIAIWVEPYKVFCLLELGRFDEAKDAFEKVKMGNSMIKSKRAKNVVIKYEQYFTELFKGNNAAAIEVAESLKNKEQSQKEIIDHLKRLAKKYE</sequence>
<feature type="transmembrane region" description="Helical" evidence="1">
    <location>
        <begin position="7"/>
        <end position="28"/>
    </location>
</feature>
<feature type="transmembrane region" description="Helical" evidence="1">
    <location>
        <begin position="81"/>
        <end position="100"/>
    </location>
</feature>
<dbReference type="OrthoDB" id="2295930at2"/>
<feature type="transmembrane region" description="Helical" evidence="1">
    <location>
        <begin position="173"/>
        <end position="192"/>
    </location>
</feature>
<dbReference type="Proteomes" id="UP000051727">
    <property type="component" value="Unassembled WGS sequence"/>
</dbReference>
<feature type="transmembrane region" description="Helical" evidence="1">
    <location>
        <begin position="106"/>
        <end position="127"/>
    </location>
</feature>
<feature type="transmembrane region" description="Helical" evidence="1">
    <location>
        <begin position="198"/>
        <end position="217"/>
    </location>
</feature>
<reference evidence="2 3" key="1">
    <citation type="journal article" date="2015" name="Genome Announc.">
        <title>Expanding the biotechnology potential of lactobacilli through comparative genomics of 213 strains and associated genera.</title>
        <authorList>
            <person name="Sun Z."/>
            <person name="Harris H.M."/>
            <person name="McCann A."/>
            <person name="Guo C."/>
            <person name="Argimon S."/>
            <person name="Zhang W."/>
            <person name="Yang X."/>
            <person name="Jeffery I.B."/>
            <person name="Cooney J.C."/>
            <person name="Kagawa T.F."/>
            <person name="Liu W."/>
            <person name="Song Y."/>
            <person name="Salvetti E."/>
            <person name="Wrobel A."/>
            <person name="Rasinkangas P."/>
            <person name="Parkhill J."/>
            <person name="Rea M.C."/>
            <person name="O'Sullivan O."/>
            <person name="Ritari J."/>
            <person name="Douillard F.P."/>
            <person name="Paul Ross R."/>
            <person name="Yang R."/>
            <person name="Briner A.E."/>
            <person name="Felis G.E."/>
            <person name="de Vos W.M."/>
            <person name="Barrangou R."/>
            <person name="Klaenhammer T.R."/>
            <person name="Caufield P.W."/>
            <person name="Cui Y."/>
            <person name="Zhang H."/>
            <person name="O'Toole P.W."/>
        </authorList>
    </citation>
    <scope>NUCLEOTIDE SEQUENCE [LARGE SCALE GENOMIC DNA]</scope>
    <source>
        <strain evidence="2 3">ATCC 27304</strain>
    </source>
</reference>
<dbReference type="PATRIC" id="fig|1618.3.peg.2281"/>
<evidence type="ECO:0000256" key="1">
    <source>
        <dbReference type="SAM" id="Phobius"/>
    </source>
</evidence>
<organism evidence="2 3">
    <name type="scientific">Liquorilactobacillus mali</name>
    <dbReference type="NCBI Taxonomy" id="1618"/>
    <lineage>
        <taxon>Bacteria</taxon>
        <taxon>Bacillati</taxon>
        <taxon>Bacillota</taxon>
        <taxon>Bacilli</taxon>
        <taxon>Lactobacillales</taxon>
        <taxon>Lactobacillaceae</taxon>
        <taxon>Liquorilactobacillus</taxon>
    </lineage>
</organism>
<keyword evidence="1" id="KW-1133">Transmembrane helix</keyword>
<keyword evidence="1" id="KW-0472">Membrane</keyword>
<accession>A0A0R2FPK1</accession>
<proteinExistence type="predicted"/>
<name>A0A0R2FPK1_9LACO</name>